<dbReference type="GO" id="GO:0005737">
    <property type="term" value="C:cytoplasm"/>
    <property type="evidence" value="ECO:0007669"/>
    <property type="project" value="TreeGrafter"/>
</dbReference>
<evidence type="ECO:0000313" key="6">
    <source>
        <dbReference type="Proteomes" id="UP001652626"/>
    </source>
</evidence>
<evidence type="ECO:0000256" key="2">
    <source>
        <dbReference type="ARBA" id="ARBA00007991"/>
    </source>
</evidence>
<dbReference type="InterPro" id="IPR011989">
    <property type="entry name" value="ARM-like"/>
</dbReference>
<dbReference type="InterPro" id="IPR040520">
    <property type="entry name" value="Importin_rep_3"/>
</dbReference>
<evidence type="ECO:0000313" key="7">
    <source>
        <dbReference type="RefSeq" id="XP_026486007.1"/>
    </source>
</evidence>
<keyword evidence="6" id="KW-1185">Reference proteome</keyword>
<dbReference type="SMART" id="SM00913">
    <property type="entry name" value="IBN_N"/>
    <property type="match status" value="1"/>
</dbReference>
<dbReference type="OrthoDB" id="2016913at2759"/>
<dbReference type="GO" id="GO:0031267">
    <property type="term" value="F:small GTPase binding"/>
    <property type="evidence" value="ECO:0007669"/>
    <property type="project" value="InterPro"/>
</dbReference>
<gene>
    <name evidence="7" type="primary">Cdm</name>
</gene>
<accession>A0A8B8HMW7</accession>
<protein>
    <submittedName>
        <fullName evidence="7">Importin-13</fullName>
    </submittedName>
</protein>
<dbReference type="InterPro" id="IPR001494">
    <property type="entry name" value="Importin-beta_N"/>
</dbReference>
<dbReference type="PANTHER" id="PTHR12363">
    <property type="entry name" value="TRANSPORTIN 3 AND IMPORTIN 13"/>
    <property type="match status" value="1"/>
</dbReference>
<dbReference type="GO" id="GO:0005634">
    <property type="term" value="C:nucleus"/>
    <property type="evidence" value="ECO:0007669"/>
    <property type="project" value="UniProtKB-SubCell"/>
</dbReference>
<sequence length="954" mass="102292">MEYTAQNLEYAVSVFYNGEQQDRAKAHAWLTAAQRLPEAWNFVWELLQPSKGTEIQFYAATTLHTKILRCWNEVPPESYSQLKEKLLQAVIGYSKGPKIVTNRLCISLAAFILQQGSSDLAEILRPLSTTENTSLLLEVLTVIPEEYNSMTMGTYLRSKNRAALNEASCMVLDDMLRYLQSVYNDYSCQPPSEETVQSWTNAATCAASWLSLGEEDALDCATTLPERAPLCRALHTAVHVLCTWNEAVSDSALEACEACLSAVRAAGTAGSAHKFAAAARALLADLAALAAPLFAKNDTPNSLNEELLSAVITCCVSVSECHARELVQAAEEEEPGVRTLLQLLLAAQAAPGHYPLHETRSNLVFRLWYTLQNEISHTSDRTRKMNPLWQEVFTQLLMTLVKKSEMPPESALSRVDQELLRCYRQDIADIVMYCFIVLGEASWALVESAYACADTAAQREAALHVFLALADAAPHAHAPPALGALLQHALRLAAAARDADTLTTALDCLGAYATWLSSLESAEGAALGRECMRAAGAALQRCPAPAALALRKLCVDCAAPAAALVADIVGVALATDGDAWTRRQLLSAAGAALAACEVSQAAPLLRDLARRLVADLTAQASEGGKCGAAECVSLMSALSPQPELALQLFRELLPALHLLPNNPQLTQPMFQILKQTIGAVMDNIEPIVEDVAKLIIAGFETQLCPVALDVVKLFTVLVGGLWGGAAGVLRLAVMATVRALAPAAAEPPSAPSGPSPAVCAEPELAKELFAVLTALTKKMPHVMDWIEDLLPDLVDLALSSMRAWEARAAAAACCWLAALALHRARALHARAPALTHAALSCIGGATPRNQMEPLAELLLALNRAQWLGEGGAKAAGGVEVGDLGVWLRVSLAHAGFPSTHATDAHKQKFIQAVLREKSSKRRLLESVQEFSLACRGLIGTEYARQSIASKQMIA</sequence>
<evidence type="ECO:0000259" key="5">
    <source>
        <dbReference type="PROSITE" id="PS50166"/>
    </source>
</evidence>
<evidence type="ECO:0000256" key="4">
    <source>
        <dbReference type="ARBA" id="ARBA00023242"/>
    </source>
</evidence>
<feature type="domain" description="Importin N-terminal" evidence="5">
    <location>
        <begin position="26"/>
        <end position="92"/>
    </location>
</feature>
<dbReference type="Pfam" id="PF03810">
    <property type="entry name" value="IBN_N"/>
    <property type="match status" value="1"/>
</dbReference>
<keyword evidence="4" id="KW-0539">Nucleus</keyword>
<evidence type="ECO:0000256" key="1">
    <source>
        <dbReference type="ARBA" id="ARBA00004123"/>
    </source>
</evidence>
<comment type="subcellular location">
    <subcellularLocation>
        <location evidence="1">Nucleus</location>
    </subcellularLocation>
</comment>
<dbReference type="RefSeq" id="XP_026486007.1">
    <property type="nucleotide sequence ID" value="XM_026630222.2"/>
</dbReference>
<dbReference type="InterPro" id="IPR016024">
    <property type="entry name" value="ARM-type_fold"/>
</dbReference>
<dbReference type="Gene3D" id="1.25.10.10">
    <property type="entry name" value="Leucine-rich Repeat Variant"/>
    <property type="match status" value="1"/>
</dbReference>
<evidence type="ECO:0000256" key="3">
    <source>
        <dbReference type="ARBA" id="ARBA00022448"/>
    </source>
</evidence>
<name>A0A8B8HMW7_VANTA</name>
<comment type="similarity">
    <text evidence="2">Belongs to the importin beta family.</text>
</comment>
<reference evidence="7" key="1">
    <citation type="submission" date="2025-08" db="UniProtKB">
        <authorList>
            <consortium name="RefSeq"/>
        </authorList>
    </citation>
    <scope>IDENTIFICATION</scope>
    <source>
        <tissue evidence="7">Whole body</tissue>
    </source>
</reference>
<dbReference type="InterPro" id="IPR051345">
    <property type="entry name" value="Importin_beta-like_NTR"/>
</dbReference>
<dbReference type="PROSITE" id="PS50166">
    <property type="entry name" value="IMPORTIN_B_NT"/>
    <property type="match status" value="1"/>
</dbReference>
<dbReference type="Pfam" id="PF18806">
    <property type="entry name" value="Importin_rep_3"/>
    <property type="match status" value="1"/>
</dbReference>
<proteinExistence type="inferred from homology"/>
<dbReference type="Proteomes" id="UP001652626">
    <property type="component" value="Chromosome 6"/>
</dbReference>
<dbReference type="SUPFAM" id="SSF48371">
    <property type="entry name" value="ARM repeat"/>
    <property type="match status" value="1"/>
</dbReference>
<dbReference type="AlphaFoldDB" id="A0A8B8HMW7"/>
<dbReference type="PANTHER" id="PTHR12363:SF33">
    <property type="entry name" value="IMPORTIN-13"/>
    <property type="match status" value="1"/>
</dbReference>
<dbReference type="OMA" id="KPVYFQL"/>
<dbReference type="GO" id="GO:0006606">
    <property type="term" value="P:protein import into nucleus"/>
    <property type="evidence" value="ECO:0007669"/>
    <property type="project" value="TreeGrafter"/>
</dbReference>
<keyword evidence="3" id="KW-0813">Transport</keyword>
<organism evidence="6 7">
    <name type="scientific">Vanessa tameamea</name>
    <name type="common">Kamehameha butterfly</name>
    <dbReference type="NCBI Taxonomy" id="334116"/>
    <lineage>
        <taxon>Eukaryota</taxon>
        <taxon>Metazoa</taxon>
        <taxon>Ecdysozoa</taxon>
        <taxon>Arthropoda</taxon>
        <taxon>Hexapoda</taxon>
        <taxon>Insecta</taxon>
        <taxon>Pterygota</taxon>
        <taxon>Neoptera</taxon>
        <taxon>Endopterygota</taxon>
        <taxon>Lepidoptera</taxon>
        <taxon>Glossata</taxon>
        <taxon>Ditrysia</taxon>
        <taxon>Papilionoidea</taxon>
        <taxon>Nymphalidae</taxon>
        <taxon>Nymphalinae</taxon>
        <taxon>Vanessa</taxon>
    </lineage>
</organism>